<gene>
    <name evidence="1" type="ORF">BDY19DRAFT_74934</name>
</gene>
<comment type="caution">
    <text evidence="1">The sequence shown here is derived from an EMBL/GenBank/DDBJ whole genome shotgun (WGS) entry which is preliminary data.</text>
</comment>
<keyword evidence="2" id="KW-1185">Reference proteome</keyword>
<name>A0ACB8UM76_9APHY</name>
<dbReference type="EMBL" id="MU274900">
    <property type="protein sequence ID" value="KAI0095222.1"/>
    <property type="molecule type" value="Genomic_DNA"/>
</dbReference>
<evidence type="ECO:0000313" key="1">
    <source>
        <dbReference type="EMBL" id="KAI0095222.1"/>
    </source>
</evidence>
<organism evidence="1 2">
    <name type="scientific">Irpex rosettiformis</name>
    <dbReference type="NCBI Taxonomy" id="378272"/>
    <lineage>
        <taxon>Eukaryota</taxon>
        <taxon>Fungi</taxon>
        <taxon>Dikarya</taxon>
        <taxon>Basidiomycota</taxon>
        <taxon>Agaricomycotina</taxon>
        <taxon>Agaricomycetes</taxon>
        <taxon>Polyporales</taxon>
        <taxon>Irpicaceae</taxon>
        <taxon>Irpex</taxon>
    </lineage>
</organism>
<dbReference type="Proteomes" id="UP001055072">
    <property type="component" value="Unassembled WGS sequence"/>
</dbReference>
<accession>A0ACB8UM76</accession>
<protein>
    <submittedName>
        <fullName evidence="1">Major facilitator superfamily domain-containing protein</fullName>
    </submittedName>
</protein>
<sequence>MTTILPKLPGRVFEEVSEKASDVDGELDTKSVDIPPLGVPISDDVTRRPLWKRRKVSPDEIATQPSVFDDPATLETYRPPPQYENSHRFDPLFRWTWGEERSVVRKIDFRIMIWAWIMFFSLDLDRSNISQANTDNFLNDLHMTTNDFNLGNTLFKLCFLIAELPSQLISKRVGPDRWIPSQMVLWSIVSFSQYWIKDRGTFLATRCLLGFMQGGFIPDVILYLSYFYTKNELPVRLAWFWVSNYMSHMIGAFLATGILKLRGVHGVAGWRYLFLIEGGLTGLVGLLSFVMMPPGPTQTKAWWRPKGWFNEREEKIMVNRVLRDDPSKSDMHNRQGLTLKNIWSVLGDWRQWPIYLLGLTFLIPVTPPQTYLTLSLRHLGFNTTESNLLSIPSIALGTINLLIFCYMSEYIDSRIGAMLTLQLWALPLLIALRTFTKHTSNWVVFAVVTLITGFPYVHPIQVAWASTNSYSVGGRTVSASVYNMFVQAGGIVSANIYRSDDKPLYKRGNQTLIGITVMNIVLYGLTWVFYRTINKRRDRIWSEMTTEEQQEYLDTTKDKGNQRLNFRFSY</sequence>
<reference evidence="1" key="1">
    <citation type="journal article" date="2021" name="Environ. Microbiol.">
        <title>Gene family expansions and transcriptome signatures uncover fungal adaptations to wood decay.</title>
        <authorList>
            <person name="Hage H."/>
            <person name="Miyauchi S."/>
            <person name="Viragh M."/>
            <person name="Drula E."/>
            <person name="Min B."/>
            <person name="Chaduli D."/>
            <person name="Navarro D."/>
            <person name="Favel A."/>
            <person name="Norest M."/>
            <person name="Lesage-Meessen L."/>
            <person name="Balint B."/>
            <person name="Merenyi Z."/>
            <person name="de Eugenio L."/>
            <person name="Morin E."/>
            <person name="Martinez A.T."/>
            <person name="Baldrian P."/>
            <person name="Stursova M."/>
            <person name="Martinez M.J."/>
            <person name="Novotny C."/>
            <person name="Magnuson J.K."/>
            <person name="Spatafora J.W."/>
            <person name="Maurice S."/>
            <person name="Pangilinan J."/>
            <person name="Andreopoulos W."/>
            <person name="LaButti K."/>
            <person name="Hundley H."/>
            <person name="Na H."/>
            <person name="Kuo A."/>
            <person name="Barry K."/>
            <person name="Lipzen A."/>
            <person name="Henrissat B."/>
            <person name="Riley R."/>
            <person name="Ahrendt S."/>
            <person name="Nagy L.G."/>
            <person name="Grigoriev I.V."/>
            <person name="Martin F."/>
            <person name="Rosso M.N."/>
        </authorList>
    </citation>
    <scope>NUCLEOTIDE SEQUENCE</scope>
    <source>
        <strain evidence="1">CBS 384.51</strain>
    </source>
</reference>
<proteinExistence type="predicted"/>
<evidence type="ECO:0000313" key="2">
    <source>
        <dbReference type="Proteomes" id="UP001055072"/>
    </source>
</evidence>